<evidence type="ECO:0000313" key="3">
    <source>
        <dbReference type="Proteomes" id="UP000195755"/>
    </source>
</evidence>
<feature type="transmembrane region" description="Helical" evidence="1">
    <location>
        <begin position="88"/>
        <end position="112"/>
    </location>
</feature>
<dbReference type="AlphaFoldDB" id="A0A1Z2KVE5"/>
<dbReference type="EMBL" id="CP021744">
    <property type="protein sequence ID" value="ARZ65990.1"/>
    <property type="molecule type" value="Genomic_DNA"/>
</dbReference>
<dbReference type="Proteomes" id="UP000195755">
    <property type="component" value="Chromosome"/>
</dbReference>
<accession>A0A1Z2KVE5</accession>
<dbReference type="KEGG" id="salj:SMD11_0324"/>
<feature type="transmembrane region" description="Helical" evidence="1">
    <location>
        <begin position="49"/>
        <end position="68"/>
    </location>
</feature>
<evidence type="ECO:0000313" key="2">
    <source>
        <dbReference type="EMBL" id="ARZ65990.1"/>
    </source>
</evidence>
<organism evidence="2 3">
    <name type="scientific">Streptomyces albireticuli</name>
    <dbReference type="NCBI Taxonomy" id="1940"/>
    <lineage>
        <taxon>Bacteria</taxon>
        <taxon>Bacillati</taxon>
        <taxon>Actinomycetota</taxon>
        <taxon>Actinomycetes</taxon>
        <taxon>Kitasatosporales</taxon>
        <taxon>Streptomycetaceae</taxon>
        <taxon>Streptomyces</taxon>
    </lineage>
</organism>
<name>A0A1Z2KVE5_9ACTN</name>
<feature type="transmembrane region" description="Helical" evidence="1">
    <location>
        <begin position="124"/>
        <end position="143"/>
    </location>
</feature>
<proteinExistence type="predicted"/>
<reference evidence="2 3" key="1">
    <citation type="submission" date="2017-06" db="EMBL/GenBank/DDBJ databases">
        <title>Streptomyces albireticuli Genome sequencing and assembly.</title>
        <authorList>
            <person name="Wang Y."/>
            <person name="Du B."/>
            <person name="Ding Y."/>
            <person name="Liu H."/>
            <person name="Hou Q."/>
            <person name="Liu K."/>
            <person name="Yao L."/>
            <person name="Wang C."/>
        </authorList>
    </citation>
    <scope>NUCLEOTIDE SEQUENCE [LARGE SCALE GENOMIC DNA]</scope>
    <source>
        <strain evidence="2 3">MDJK11</strain>
    </source>
</reference>
<dbReference type="RefSeq" id="WP_234365845.1">
    <property type="nucleotide sequence ID" value="NZ_CP021744.1"/>
</dbReference>
<keyword evidence="1" id="KW-0472">Membrane</keyword>
<sequence>MNDQEARADDELRHAWAAANAADAAAGARAVRPLGPDDRDEKAGAAPGWATLFALLLAPVALLFGGLAPMATDGCGPDNCSRELDAALAAVMGGMYAMFAATPALLLTAWLLPRRMRFATARRVVAWCAPLPPLFVILMVFTLPEG</sequence>
<gene>
    <name evidence="2" type="ORF">SMD11_0324</name>
</gene>
<keyword evidence="1" id="KW-1133">Transmembrane helix</keyword>
<keyword evidence="1" id="KW-0812">Transmembrane</keyword>
<protein>
    <submittedName>
        <fullName evidence="2">Uncharacterized protein</fullName>
    </submittedName>
</protein>
<evidence type="ECO:0000256" key="1">
    <source>
        <dbReference type="SAM" id="Phobius"/>
    </source>
</evidence>